<gene>
    <name evidence="1" type="ORF">SK3146_01358</name>
</gene>
<keyword evidence="2" id="KW-1185">Reference proteome</keyword>
<evidence type="ECO:0000313" key="2">
    <source>
        <dbReference type="Proteomes" id="UP001057134"/>
    </source>
</evidence>
<reference evidence="1" key="2">
    <citation type="journal article" date="2021" name="J Anim Sci Technol">
        <title>Complete genome sequence of Paenibacillus konkukensis sp. nov. SK3146 as a potential probiotic strain.</title>
        <authorList>
            <person name="Jung H.I."/>
            <person name="Park S."/>
            <person name="Niu K.M."/>
            <person name="Lee S.W."/>
            <person name="Kothari D."/>
            <person name="Yi K.J."/>
            <person name="Kim S.K."/>
        </authorList>
    </citation>
    <scope>NUCLEOTIDE SEQUENCE</scope>
    <source>
        <strain evidence="1">SK3146</strain>
    </source>
</reference>
<name>A0ABY4RIA6_9BACL</name>
<proteinExistence type="predicted"/>
<dbReference type="EMBL" id="CP027059">
    <property type="protein sequence ID" value="UQZ82201.1"/>
    <property type="molecule type" value="Genomic_DNA"/>
</dbReference>
<dbReference type="Proteomes" id="UP001057134">
    <property type="component" value="Chromosome"/>
</dbReference>
<reference evidence="1" key="1">
    <citation type="submission" date="2018-02" db="EMBL/GenBank/DDBJ databases">
        <authorList>
            <person name="Kim S.-K."/>
            <person name="Jung H.-I."/>
            <person name="Lee S.-W."/>
        </authorList>
    </citation>
    <scope>NUCLEOTIDE SEQUENCE</scope>
    <source>
        <strain evidence="1">SK3146</strain>
    </source>
</reference>
<organism evidence="1 2">
    <name type="scientific">Paenibacillus konkukensis</name>
    <dbReference type="NCBI Taxonomy" id="2020716"/>
    <lineage>
        <taxon>Bacteria</taxon>
        <taxon>Bacillati</taxon>
        <taxon>Bacillota</taxon>
        <taxon>Bacilli</taxon>
        <taxon>Bacillales</taxon>
        <taxon>Paenibacillaceae</taxon>
        <taxon>Paenibacillus</taxon>
    </lineage>
</organism>
<sequence length="35" mass="4152">MDAAADFFTALLMQQGKAFLIFKMNDTMDMFHFFR</sequence>
<accession>A0ABY4RIA6</accession>
<evidence type="ECO:0000313" key="1">
    <source>
        <dbReference type="EMBL" id="UQZ82201.1"/>
    </source>
</evidence>
<protein>
    <submittedName>
        <fullName evidence="1">Uncharacterized protein</fullName>
    </submittedName>
</protein>